<dbReference type="PANTHER" id="PTHR16184">
    <property type="entry name" value="ELONGATOR COMPLEX PROTEIN 6"/>
    <property type="match status" value="1"/>
</dbReference>
<dbReference type="UniPathway" id="UPA00988"/>
<dbReference type="PANTHER" id="PTHR16184:SF6">
    <property type="entry name" value="ELONGATOR COMPLEX PROTEIN 6"/>
    <property type="match status" value="1"/>
</dbReference>
<dbReference type="EMBL" id="CP017815">
    <property type="protein sequence ID" value="APA07391.1"/>
    <property type="molecule type" value="Genomic_DNA"/>
</dbReference>
<reference evidence="4" key="1">
    <citation type="journal article" date="2017" name="Genome Biol. Evol.">
        <title>The complete genome sequence of the phytopathogenic fungus Sclerotinia sclerotiorum reveals insights into the genome architecture of broad host range pathogens.</title>
        <authorList>
            <person name="Derbyshire M."/>
            <person name="Denton-Giles M."/>
            <person name="Hegedus D."/>
            <person name="Seifbarghy S."/>
            <person name="Rollins J."/>
            <person name="van Kan J."/>
            <person name="Seidl M.F."/>
            <person name="Faino L."/>
            <person name="Mbengue M."/>
            <person name="Navaud O."/>
            <person name="Raffaele S."/>
            <person name="Hammond-Kosack K."/>
            <person name="Heard S."/>
            <person name="Oliver R."/>
        </authorList>
    </citation>
    <scope>NUCLEOTIDE SEQUENCE [LARGE SCALE GENOMIC DNA]</scope>
    <source>
        <strain evidence="4">ATCC 18683 / 1980 / Ss-1</strain>
    </source>
</reference>
<evidence type="ECO:0008006" key="5">
    <source>
        <dbReference type="Google" id="ProtNLM"/>
    </source>
</evidence>
<accession>A0A1D9PXG6</accession>
<comment type="pathway">
    <text evidence="1">tRNA modification; 5-methoxycarbonylmethyl-2-thiouridine-tRNA biosynthesis.</text>
</comment>
<dbReference type="Proteomes" id="UP000177798">
    <property type="component" value="Chromosome 2"/>
</dbReference>
<dbReference type="VEuPathDB" id="FungiDB:sscle_02g021610"/>
<dbReference type="OrthoDB" id="9995306at2759"/>
<gene>
    <name evidence="3" type="ORF">sscle_02g021610</name>
</gene>
<proteinExistence type="inferred from homology"/>
<evidence type="ECO:0000256" key="2">
    <source>
        <dbReference type="ARBA" id="ARBA00008837"/>
    </source>
</evidence>
<dbReference type="Gene3D" id="3.40.50.300">
    <property type="entry name" value="P-loop containing nucleotide triphosphate hydrolases"/>
    <property type="match status" value="1"/>
</dbReference>
<name>A0A1D9PXG6_SCLS1</name>
<dbReference type="GO" id="GO:0002098">
    <property type="term" value="P:tRNA wobble uridine modification"/>
    <property type="evidence" value="ECO:0007669"/>
    <property type="project" value="InterPro"/>
</dbReference>
<dbReference type="InterPro" id="IPR018627">
    <property type="entry name" value="ELP6"/>
</dbReference>
<dbReference type="CDD" id="cd19495">
    <property type="entry name" value="Elp6"/>
    <property type="match status" value="1"/>
</dbReference>
<dbReference type="Pfam" id="PF09807">
    <property type="entry name" value="ELP6"/>
    <property type="match status" value="1"/>
</dbReference>
<protein>
    <recommendedName>
        <fullName evidence="5">Elongator complex protein 6</fullName>
    </recommendedName>
</protein>
<dbReference type="InterPro" id="IPR027417">
    <property type="entry name" value="P-loop_NTPase"/>
</dbReference>
<comment type="similarity">
    <text evidence="2">Belongs to the ELP6 family.</text>
</comment>
<evidence type="ECO:0000256" key="1">
    <source>
        <dbReference type="ARBA" id="ARBA00005043"/>
    </source>
</evidence>
<organism evidence="3 4">
    <name type="scientific">Sclerotinia sclerotiorum (strain ATCC 18683 / 1980 / Ss-1)</name>
    <name type="common">White mold</name>
    <name type="synonym">Whetzelinia sclerotiorum</name>
    <dbReference type="NCBI Taxonomy" id="665079"/>
    <lineage>
        <taxon>Eukaryota</taxon>
        <taxon>Fungi</taxon>
        <taxon>Dikarya</taxon>
        <taxon>Ascomycota</taxon>
        <taxon>Pezizomycotina</taxon>
        <taxon>Leotiomycetes</taxon>
        <taxon>Helotiales</taxon>
        <taxon>Sclerotiniaceae</taxon>
        <taxon>Sclerotinia</taxon>
    </lineage>
</organism>
<evidence type="ECO:0000313" key="4">
    <source>
        <dbReference type="Proteomes" id="UP000177798"/>
    </source>
</evidence>
<sequence>MSITRSLPPLLTPYLSLPRSSSYESSLILLTSVLGAGTNWILLRYLSSLLSGTEGNQTGNGDGNGNGDGETKVVFLSFMRDMNFWREGARKINLDLDKATLQKRFLFIDGLTSLYLPRTQPPASGSGIMLKNPLLPTITQTLNTAITTLSSSSPSQPQKIVLIIDNSDYLLASSASPTITQDLNSLLLTLREKVHSTILTISIDTPLLSPSSSSSSSSQTPLETNTSTFTTSLAHEASLILSTRLLDTGAARDVSGVLRITTGGNPVEEVGDEGGIEEKELLYFVNGDGSVRVFERGQ</sequence>
<dbReference type="GO" id="GO:0033588">
    <property type="term" value="C:elongator holoenzyme complex"/>
    <property type="evidence" value="ECO:0007669"/>
    <property type="project" value="InterPro"/>
</dbReference>
<evidence type="ECO:0000313" key="3">
    <source>
        <dbReference type="EMBL" id="APA07391.1"/>
    </source>
</evidence>
<dbReference type="AlphaFoldDB" id="A0A1D9PXG6"/>